<keyword evidence="5" id="KW-0611">Plant defense</keyword>
<evidence type="ECO:0000259" key="10">
    <source>
        <dbReference type="Pfam" id="PF23598"/>
    </source>
</evidence>
<sequence>MAEAVILLVVKKIGAALGNEVINQASSLYRNLFAQLAELQGSMSRICRELRLMHEFLCRMDVRNRNDQAYEIWVDEVRKLAHGIEDIVDEYLHLVGQRHDKGWSFYLKKGINQPEALRSLNRMVCLIKEAESSLVHLFQVKDRWVPNASTGYANNSGYIVEKSQHLASTSRSICEDLVGIEENRDTLFNWMREDGMACSTIVLHGMGGLGKTALTANVYKHEQEYYDCHAWVSVSQTYSPMELLKKLSVQLFHEENIQSNIGNIDMIDIQEILRRFLEEKKYLIVLDDVWTPEVIIDMSRALVQNFKGSRLLITTRIGNVAEFASEGRVLTLEGLSEGKSWELFCKKAFRREANHECPTELKNLATQMLNKCKGLPLAIVSVGSLLSVREKNPTEWRRIYDQLSWELNNNPGLDHVRNILYLSFIYLPTYLKSCFLYCTLFPEDYILHRKMLLRLWIAEGFIEEKGENTFEDVAEGYLIELVHRNMLQLMECNSFGRIKSCKMHDIVRELAIDLSQKQSFGLAYYECGNRSSTMDTSIRRLAVAKCSNNILSSICLPRLRSCIVFDKAMPSLRIIKSISDKSKYIVVLELRGLAIEKVPDAVGCLFNLRYLGLRYSKVKFLPKSVERLSNLLTLDIFNSYIQELPQGIVKLKSLRHLLVERINDPSWRDFRSRHGVCIPKGLSNFTNLQTLHAIEAQDQTVKDLGELTQLKSLRVWNVKEIHCERLCVSVLKMRFLYHIHIAACDENEVLQLNKLDPPPLSLQKLCLRGRLSEGTLESPLFQTGGQKLRGLFLVWSQLKQDPLPPISRLCNLTQLNLTRAYVGELLIFRSGWFPSLKFLLLRDLPNLHRLEIEEGAVIGIRVLQLRHLDKLMDIPLGVEFLPSLQRLCFVHITEDFLALLNRCSRLKHIQWWYSTHDQPLTKKCTPLN</sequence>
<dbReference type="Gene3D" id="1.10.8.430">
    <property type="entry name" value="Helical domain of apoptotic protease-activating factors"/>
    <property type="match status" value="1"/>
</dbReference>
<dbReference type="GO" id="GO:0042742">
    <property type="term" value="P:defense response to bacterium"/>
    <property type="evidence" value="ECO:0007669"/>
    <property type="project" value="UniProtKB-ARBA"/>
</dbReference>
<dbReference type="eggNOG" id="KOG4658">
    <property type="taxonomic scope" value="Eukaryota"/>
</dbReference>
<dbReference type="PRINTS" id="PR00364">
    <property type="entry name" value="DISEASERSIST"/>
</dbReference>
<keyword evidence="6" id="KW-0175">Coiled coil</keyword>
<dbReference type="HOGENOM" id="CLU_000837_25_4_1"/>
<protein>
    <submittedName>
        <fullName evidence="11">Uncharacterized protein</fullName>
    </submittedName>
</protein>
<evidence type="ECO:0000259" key="8">
    <source>
        <dbReference type="Pfam" id="PF18052"/>
    </source>
</evidence>
<reference evidence="11" key="1">
    <citation type="journal article" date="2009" name="Rice">
        <title>De Novo Next Generation Sequencing of Plant Genomes.</title>
        <authorList>
            <person name="Rounsley S."/>
            <person name="Marri P.R."/>
            <person name="Yu Y."/>
            <person name="He R."/>
            <person name="Sisneros N."/>
            <person name="Goicoechea J.L."/>
            <person name="Lee S.J."/>
            <person name="Angelova A."/>
            <person name="Kudrna D."/>
            <person name="Luo M."/>
            <person name="Affourtit J."/>
            <person name="Desany B."/>
            <person name="Knight J."/>
            <person name="Niazi F."/>
            <person name="Egholm M."/>
            <person name="Wing R.A."/>
        </authorList>
    </citation>
    <scope>NUCLEOTIDE SEQUENCE [LARGE SCALE GENOMIC DNA]</scope>
    <source>
        <strain evidence="11">cv. IRGC 105608</strain>
    </source>
</reference>
<feature type="domain" description="Disease resistance protein winged helix" evidence="9">
    <location>
        <begin position="440"/>
        <end position="511"/>
    </location>
</feature>
<organism evidence="11">
    <name type="scientific">Oryza barthii</name>
    <dbReference type="NCBI Taxonomy" id="65489"/>
    <lineage>
        <taxon>Eukaryota</taxon>
        <taxon>Viridiplantae</taxon>
        <taxon>Streptophyta</taxon>
        <taxon>Embryophyta</taxon>
        <taxon>Tracheophyta</taxon>
        <taxon>Spermatophyta</taxon>
        <taxon>Magnoliopsida</taxon>
        <taxon>Liliopsida</taxon>
        <taxon>Poales</taxon>
        <taxon>Poaceae</taxon>
        <taxon>BOP clade</taxon>
        <taxon>Oryzoideae</taxon>
        <taxon>Oryzeae</taxon>
        <taxon>Oryzinae</taxon>
        <taxon>Oryza</taxon>
    </lineage>
</organism>
<dbReference type="SUPFAM" id="SSF52540">
    <property type="entry name" value="P-loop containing nucleoside triphosphate hydrolases"/>
    <property type="match status" value="1"/>
</dbReference>
<dbReference type="GO" id="GO:0002758">
    <property type="term" value="P:innate immune response-activating signaling pathway"/>
    <property type="evidence" value="ECO:0007669"/>
    <property type="project" value="UniProtKB-ARBA"/>
</dbReference>
<keyword evidence="12" id="KW-1185">Reference proteome</keyword>
<dbReference type="GO" id="GO:0009626">
    <property type="term" value="P:plant-type hypersensitive response"/>
    <property type="evidence" value="ECO:0007669"/>
    <property type="project" value="UniProtKB-ARBA"/>
</dbReference>
<evidence type="ECO:0000256" key="2">
    <source>
        <dbReference type="ARBA" id="ARBA00022614"/>
    </source>
</evidence>
<dbReference type="EnsemblPlants" id="OBART10G01680.1">
    <property type="protein sequence ID" value="OBART10G01680.1"/>
    <property type="gene ID" value="OBART10G01680"/>
</dbReference>
<dbReference type="Gene3D" id="1.20.5.4130">
    <property type="match status" value="1"/>
</dbReference>
<dbReference type="Gene3D" id="3.40.50.300">
    <property type="entry name" value="P-loop containing nucleotide triphosphate hydrolases"/>
    <property type="match status" value="1"/>
</dbReference>
<keyword evidence="3" id="KW-0677">Repeat</keyword>
<dbReference type="Proteomes" id="UP000026960">
    <property type="component" value="Chromosome 10"/>
</dbReference>
<dbReference type="InterPro" id="IPR044974">
    <property type="entry name" value="Disease_R_plants"/>
</dbReference>
<dbReference type="InterPro" id="IPR055414">
    <property type="entry name" value="LRR_R13L4/SHOC2-like"/>
</dbReference>
<dbReference type="Pfam" id="PF00931">
    <property type="entry name" value="NB-ARC"/>
    <property type="match status" value="1"/>
</dbReference>
<reference evidence="11" key="2">
    <citation type="submission" date="2015-03" db="UniProtKB">
        <authorList>
            <consortium name="EnsemblPlants"/>
        </authorList>
    </citation>
    <scope>IDENTIFICATION</scope>
</reference>
<comment type="similarity">
    <text evidence="1">Belongs to the disease resistance NB-LRR family.</text>
</comment>
<feature type="domain" description="Disease resistance R13L4/SHOC-2-like LRR" evidence="10">
    <location>
        <begin position="559"/>
        <end position="889"/>
    </location>
</feature>
<dbReference type="Gene3D" id="1.10.10.10">
    <property type="entry name" value="Winged helix-like DNA-binding domain superfamily/Winged helix DNA-binding domain"/>
    <property type="match status" value="1"/>
</dbReference>
<evidence type="ECO:0000256" key="3">
    <source>
        <dbReference type="ARBA" id="ARBA00022737"/>
    </source>
</evidence>
<evidence type="ECO:0000256" key="1">
    <source>
        <dbReference type="ARBA" id="ARBA00008894"/>
    </source>
</evidence>
<evidence type="ECO:0000256" key="4">
    <source>
        <dbReference type="ARBA" id="ARBA00022741"/>
    </source>
</evidence>
<accession>A0A0D3HAY4</accession>
<feature type="domain" description="Disease resistance N-terminal" evidence="8">
    <location>
        <begin position="9"/>
        <end position="102"/>
    </location>
</feature>
<dbReference type="PANTHER" id="PTHR23155:SF1098">
    <property type="entry name" value="OS11G0678400 PROTEIN"/>
    <property type="match status" value="1"/>
</dbReference>
<keyword evidence="4" id="KW-0547">Nucleotide-binding</keyword>
<dbReference type="Gramene" id="OBART10G01680.1">
    <property type="protein sequence ID" value="OBART10G01680.1"/>
    <property type="gene ID" value="OBART10G01680"/>
</dbReference>
<feature type="domain" description="NB-ARC" evidence="7">
    <location>
        <begin position="185"/>
        <end position="353"/>
    </location>
</feature>
<dbReference type="InterPro" id="IPR027417">
    <property type="entry name" value="P-loop_NTPase"/>
</dbReference>
<dbReference type="GO" id="GO:0043531">
    <property type="term" value="F:ADP binding"/>
    <property type="evidence" value="ECO:0007669"/>
    <property type="project" value="InterPro"/>
</dbReference>
<evidence type="ECO:0000313" key="12">
    <source>
        <dbReference type="Proteomes" id="UP000026960"/>
    </source>
</evidence>
<evidence type="ECO:0000256" key="6">
    <source>
        <dbReference type="ARBA" id="ARBA00023054"/>
    </source>
</evidence>
<dbReference type="InterPro" id="IPR002182">
    <property type="entry name" value="NB-ARC"/>
</dbReference>
<dbReference type="InterPro" id="IPR058922">
    <property type="entry name" value="WHD_DRP"/>
</dbReference>
<name>A0A0D3HAY4_9ORYZ</name>
<evidence type="ECO:0000259" key="7">
    <source>
        <dbReference type="Pfam" id="PF00931"/>
    </source>
</evidence>
<dbReference type="AlphaFoldDB" id="A0A0D3HAY4"/>
<evidence type="ECO:0000259" key="9">
    <source>
        <dbReference type="Pfam" id="PF23559"/>
    </source>
</evidence>
<dbReference type="InterPro" id="IPR036388">
    <property type="entry name" value="WH-like_DNA-bd_sf"/>
</dbReference>
<dbReference type="InterPro" id="IPR041118">
    <property type="entry name" value="Rx_N"/>
</dbReference>
<evidence type="ECO:0000313" key="11">
    <source>
        <dbReference type="EnsemblPlants" id="OBART10G01680.1"/>
    </source>
</evidence>
<dbReference type="SUPFAM" id="SSF52058">
    <property type="entry name" value="L domain-like"/>
    <property type="match status" value="1"/>
</dbReference>
<dbReference type="Pfam" id="PF23598">
    <property type="entry name" value="LRR_14"/>
    <property type="match status" value="1"/>
</dbReference>
<dbReference type="InterPro" id="IPR032675">
    <property type="entry name" value="LRR_dom_sf"/>
</dbReference>
<dbReference type="FunFam" id="1.10.10.10:FF:000322">
    <property type="entry name" value="Probable disease resistance protein At1g63360"/>
    <property type="match status" value="1"/>
</dbReference>
<dbReference type="PaxDb" id="65489-OBART10G01680.1"/>
<dbReference type="Pfam" id="PF23559">
    <property type="entry name" value="WHD_DRP"/>
    <property type="match status" value="1"/>
</dbReference>
<proteinExistence type="inferred from homology"/>
<keyword evidence="2" id="KW-0433">Leucine-rich repeat</keyword>
<dbReference type="Gene3D" id="3.80.10.10">
    <property type="entry name" value="Ribonuclease Inhibitor"/>
    <property type="match status" value="1"/>
</dbReference>
<dbReference type="InterPro" id="IPR042197">
    <property type="entry name" value="Apaf_helical"/>
</dbReference>
<dbReference type="PANTHER" id="PTHR23155">
    <property type="entry name" value="DISEASE RESISTANCE PROTEIN RP"/>
    <property type="match status" value="1"/>
</dbReference>
<dbReference type="STRING" id="65489.A0A0D3HAY4"/>
<evidence type="ECO:0000256" key="5">
    <source>
        <dbReference type="ARBA" id="ARBA00022821"/>
    </source>
</evidence>
<dbReference type="Pfam" id="PF18052">
    <property type="entry name" value="Rx_N"/>
    <property type="match status" value="1"/>
</dbReference>